<comment type="function">
    <text evidence="1">May be required for disulfide bond formation in some proteins.</text>
</comment>
<protein>
    <submittedName>
        <fullName evidence="9">Protein-disulfide isomerase</fullName>
    </submittedName>
</protein>
<dbReference type="InterPro" id="IPR013766">
    <property type="entry name" value="Thioredoxin_domain"/>
</dbReference>
<comment type="caution">
    <text evidence="9">The sequence shown here is derived from an EMBL/GenBank/DDBJ whole genome shotgun (WGS) entry which is preliminary data.</text>
</comment>
<evidence type="ECO:0000256" key="5">
    <source>
        <dbReference type="ARBA" id="ARBA00023157"/>
    </source>
</evidence>
<keyword evidence="5" id="KW-1015">Disulfide bond</keyword>
<keyword evidence="9" id="KW-0413">Isomerase</keyword>
<dbReference type="GO" id="GO:0016491">
    <property type="term" value="F:oxidoreductase activity"/>
    <property type="evidence" value="ECO:0007669"/>
    <property type="project" value="UniProtKB-KW"/>
</dbReference>
<dbReference type="Gene3D" id="3.40.30.10">
    <property type="entry name" value="Glutaredoxin"/>
    <property type="match status" value="1"/>
</dbReference>
<dbReference type="GO" id="GO:0016853">
    <property type="term" value="F:isomerase activity"/>
    <property type="evidence" value="ECO:0007669"/>
    <property type="project" value="UniProtKB-KW"/>
</dbReference>
<gene>
    <name evidence="9" type="ORF">EV657_11044</name>
</gene>
<evidence type="ECO:0000256" key="4">
    <source>
        <dbReference type="ARBA" id="ARBA00023002"/>
    </source>
</evidence>
<evidence type="ECO:0000313" key="10">
    <source>
        <dbReference type="Proteomes" id="UP000295484"/>
    </source>
</evidence>
<dbReference type="SUPFAM" id="SSF52833">
    <property type="entry name" value="Thioredoxin-like"/>
    <property type="match status" value="1"/>
</dbReference>
<dbReference type="InterPro" id="IPR036249">
    <property type="entry name" value="Thioredoxin-like_sf"/>
</dbReference>
<sequence length="213" mass="23374">MIRKLTLSFGLAALTTLGLGLAPASAPLLSSAAWAEETPDVTPFTMGDPNAPIELEEFASFTCGHCAHFHEDVFKRLKADYIDTGKVHFTYHEVYWDPYAVWAGLLARCGGEMRFFGIVSMLYEKQKDWIDPKDPQKTSENLRRIGQTAGLSEDAMNQCLSDAALAKALSETSDKTVDAAGVTGTPAMVIDGQLYKNMSYRDLKKILDEKLAG</sequence>
<evidence type="ECO:0000256" key="3">
    <source>
        <dbReference type="ARBA" id="ARBA00022729"/>
    </source>
</evidence>
<dbReference type="RefSeq" id="WP_113669128.1">
    <property type="nucleotide sequence ID" value="NZ_SOEB01000010.1"/>
</dbReference>
<feature type="domain" description="Thioredoxin" evidence="8">
    <location>
        <begin position="20"/>
        <end position="212"/>
    </location>
</feature>
<evidence type="ECO:0000256" key="2">
    <source>
        <dbReference type="ARBA" id="ARBA00005791"/>
    </source>
</evidence>
<dbReference type="EMBL" id="SOEB01000010">
    <property type="protein sequence ID" value="TDX28850.1"/>
    <property type="molecule type" value="Genomic_DNA"/>
</dbReference>
<feature type="chain" id="PRO_5020908853" evidence="7">
    <location>
        <begin position="36"/>
        <end position="213"/>
    </location>
</feature>
<dbReference type="PROSITE" id="PS51352">
    <property type="entry name" value="THIOREDOXIN_2"/>
    <property type="match status" value="1"/>
</dbReference>
<proteinExistence type="inferred from homology"/>
<name>A0A4R8FR91_9RHOB</name>
<evidence type="ECO:0000256" key="1">
    <source>
        <dbReference type="ARBA" id="ARBA00003565"/>
    </source>
</evidence>
<organism evidence="9 10">
    <name type="scientific">Rhodovulum visakhapatnamense</name>
    <dbReference type="NCBI Taxonomy" id="364297"/>
    <lineage>
        <taxon>Bacteria</taxon>
        <taxon>Pseudomonadati</taxon>
        <taxon>Pseudomonadota</taxon>
        <taxon>Alphaproteobacteria</taxon>
        <taxon>Rhodobacterales</taxon>
        <taxon>Paracoccaceae</taxon>
        <taxon>Rhodovulum</taxon>
    </lineage>
</organism>
<dbReference type="Pfam" id="PF13462">
    <property type="entry name" value="Thioredoxin_4"/>
    <property type="match status" value="1"/>
</dbReference>
<dbReference type="InterPro" id="IPR012336">
    <property type="entry name" value="Thioredoxin-like_fold"/>
</dbReference>
<evidence type="ECO:0000256" key="7">
    <source>
        <dbReference type="SAM" id="SignalP"/>
    </source>
</evidence>
<dbReference type="Proteomes" id="UP000295484">
    <property type="component" value="Unassembled WGS sequence"/>
</dbReference>
<dbReference type="PANTHER" id="PTHR13887:SF14">
    <property type="entry name" value="DISULFIDE BOND FORMATION PROTEIN D"/>
    <property type="match status" value="1"/>
</dbReference>
<evidence type="ECO:0000259" key="8">
    <source>
        <dbReference type="PROSITE" id="PS51352"/>
    </source>
</evidence>
<evidence type="ECO:0000313" key="9">
    <source>
        <dbReference type="EMBL" id="TDX28850.1"/>
    </source>
</evidence>
<keyword evidence="4" id="KW-0560">Oxidoreductase</keyword>
<dbReference type="AlphaFoldDB" id="A0A4R8FR91"/>
<dbReference type="PANTHER" id="PTHR13887">
    <property type="entry name" value="GLUTATHIONE S-TRANSFERASE KAPPA"/>
    <property type="match status" value="1"/>
</dbReference>
<comment type="similarity">
    <text evidence="2">Belongs to the thioredoxin family. DsbA subfamily.</text>
</comment>
<keyword evidence="3 7" id="KW-0732">Signal</keyword>
<evidence type="ECO:0000256" key="6">
    <source>
        <dbReference type="ARBA" id="ARBA00023284"/>
    </source>
</evidence>
<accession>A0A4R8FR91</accession>
<feature type="signal peptide" evidence="7">
    <location>
        <begin position="1"/>
        <end position="35"/>
    </location>
</feature>
<reference evidence="9 10" key="1">
    <citation type="submission" date="2019-03" db="EMBL/GenBank/DDBJ databases">
        <title>Genomic Encyclopedia of Type Strains, Phase IV (KMG-IV): sequencing the most valuable type-strain genomes for metagenomic binning, comparative biology and taxonomic classification.</title>
        <authorList>
            <person name="Goeker M."/>
        </authorList>
    </citation>
    <scope>NUCLEOTIDE SEQUENCE [LARGE SCALE GENOMIC DNA]</scope>
    <source>
        <strain evidence="9 10">JA181</strain>
    </source>
</reference>
<keyword evidence="6" id="KW-0676">Redox-active center</keyword>